<reference evidence="1 2" key="1">
    <citation type="submission" date="2014-08" db="EMBL/GenBank/DDBJ databases">
        <title>Genome sequence of Tetragenococcus muriaticus.</title>
        <authorList>
            <person name="Chuea-nongthon C."/>
            <person name="Rodtong S."/>
            <person name="Yongsawatdigul J."/>
            <person name="Steele J.L."/>
            <person name="Liu X.-y."/>
            <person name="Speers J."/>
            <person name="Glasner J.D."/>
            <person name="Neeno-Eckwall E.C."/>
        </authorList>
    </citation>
    <scope>NUCLEOTIDE SEQUENCE [LARGE SCALE GENOMIC DNA]</scope>
    <source>
        <strain evidence="1 2">3MR10-3</strain>
    </source>
</reference>
<evidence type="ECO:0000313" key="2">
    <source>
        <dbReference type="Proteomes" id="UP000029381"/>
    </source>
</evidence>
<dbReference type="RefSeq" id="WP_155224362.1">
    <property type="nucleotide sequence ID" value="NZ_JPVT01000047.1"/>
</dbReference>
<dbReference type="Proteomes" id="UP000029381">
    <property type="component" value="Unassembled WGS sequence"/>
</dbReference>
<dbReference type="AlphaFoldDB" id="A0A091CDW2"/>
<name>A0A091CDW2_9ENTE</name>
<dbReference type="PATRIC" id="fig|1302648.3.peg.436"/>
<dbReference type="EMBL" id="JPVT01000047">
    <property type="protein sequence ID" value="KFN92498.1"/>
    <property type="molecule type" value="Genomic_DNA"/>
</dbReference>
<proteinExistence type="predicted"/>
<sequence>MREIKTALFILKSIDIYLPKHRLTADYVQVNYEMPVNMHETNAYF</sequence>
<keyword evidence="2" id="KW-1185">Reference proteome</keyword>
<organism evidence="1 2">
    <name type="scientific">Tetragenococcus muriaticus 3MR10-3</name>
    <dbReference type="NCBI Taxonomy" id="1302648"/>
    <lineage>
        <taxon>Bacteria</taxon>
        <taxon>Bacillati</taxon>
        <taxon>Bacillota</taxon>
        <taxon>Bacilli</taxon>
        <taxon>Lactobacillales</taxon>
        <taxon>Enterococcaceae</taxon>
        <taxon>Tetragenococcus</taxon>
    </lineage>
</organism>
<accession>A0A091CDW2</accession>
<comment type="caution">
    <text evidence="1">The sequence shown here is derived from an EMBL/GenBank/DDBJ whole genome shotgun (WGS) entry which is preliminary data.</text>
</comment>
<protein>
    <submittedName>
        <fullName evidence="1">Uncharacterized protein</fullName>
    </submittedName>
</protein>
<gene>
    <name evidence="1" type="ORF">TMU3MR103_0450</name>
</gene>
<evidence type="ECO:0000313" key="1">
    <source>
        <dbReference type="EMBL" id="KFN92498.1"/>
    </source>
</evidence>